<evidence type="ECO:0000313" key="2">
    <source>
        <dbReference type="Proteomes" id="UP000471560"/>
    </source>
</evidence>
<dbReference type="AlphaFoldDB" id="A0A6P0B8Y8"/>
<name>A0A6P0B8Y8_RHILE</name>
<proteinExistence type="predicted"/>
<gene>
    <name evidence="1" type="ORF">GR204_20645</name>
</gene>
<dbReference type="Proteomes" id="UP000471560">
    <property type="component" value="Unassembled WGS sequence"/>
</dbReference>
<sequence>MEDVRRLYNLILGRREERVAIALKRLNSCMTRDDAVDAILDATIGLEVLLGDQENQALSYKLRLRAGALARLSGTRKPADVVASVKKIYEVQSAIVHGLKTKKPKKRLLEPEAEPFAAERAAADMLRFVIDLLLEHPVYLDPLKIDADLLIKPAVPEGQAG</sequence>
<accession>A0A6P0B8Y8</accession>
<evidence type="ECO:0000313" key="1">
    <source>
        <dbReference type="EMBL" id="NEI36367.1"/>
    </source>
</evidence>
<dbReference type="EMBL" id="WUEZ01000024">
    <property type="protein sequence ID" value="NEI36367.1"/>
    <property type="molecule type" value="Genomic_DNA"/>
</dbReference>
<protein>
    <submittedName>
        <fullName evidence="1">Uncharacterized protein</fullName>
    </submittedName>
</protein>
<reference evidence="1 2" key="1">
    <citation type="submission" date="2019-12" db="EMBL/GenBank/DDBJ databases">
        <title>Rhizobium genotypes associated with high levels of biological nitrogen fixation by grain legumes in a temperate-maritime cropping system.</title>
        <authorList>
            <person name="Maluk M."/>
            <person name="Francesc Ferrando Molina F."/>
            <person name="Lopez Del Egido L."/>
            <person name="Lafos M."/>
            <person name="Langarica-Fuentes A."/>
            <person name="Gebre Yohannes G."/>
            <person name="Young M.W."/>
            <person name="Martin P."/>
            <person name="Gantlett R."/>
            <person name="Kenicer G."/>
            <person name="Hawes C."/>
            <person name="Begg G.S."/>
            <person name="Quilliam R.S."/>
            <person name="Squire G.R."/>
            <person name="Poole P.S."/>
            <person name="Young P.W."/>
            <person name="Iannetta P.M."/>
            <person name="James E.K."/>
        </authorList>
    </citation>
    <scope>NUCLEOTIDE SEQUENCE [LARGE SCALE GENOMIC DNA]</scope>
    <source>
        <strain evidence="1 2">JHI1096</strain>
    </source>
</reference>
<organism evidence="1 2">
    <name type="scientific">Rhizobium leguminosarum</name>
    <dbReference type="NCBI Taxonomy" id="384"/>
    <lineage>
        <taxon>Bacteria</taxon>
        <taxon>Pseudomonadati</taxon>
        <taxon>Pseudomonadota</taxon>
        <taxon>Alphaproteobacteria</taxon>
        <taxon>Hyphomicrobiales</taxon>
        <taxon>Rhizobiaceae</taxon>
        <taxon>Rhizobium/Agrobacterium group</taxon>
        <taxon>Rhizobium</taxon>
    </lineage>
</organism>
<comment type="caution">
    <text evidence="1">The sequence shown here is derived from an EMBL/GenBank/DDBJ whole genome shotgun (WGS) entry which is preliminary data.</text>
</comment>